<dbReference type="AlphaFoldDB" id="A0ABD2JEP6"/>
<evidence type="ECO:0000313" key="2">
    <source>
        <dbReference type="EMBL" id="KAL3089052.1"/>
    </source>
</evidence>
<gene>
    <name evidence="2" type="ORF">niasHS_009554</name>
</gene>
<comment type="caution">
    <text evidence="2">The sequence shown here is derived from an EMBL/GenBank/DDBJ whole genome shotgun (WGS) entry which is preliminary data.</text>
</comment>
<evidence type="ECO:0000313" key="3">
    <source>
        <dbReference type="Proteomes" id="UP001620645"/>
    </source>
</evidence>
<protein>
    <recommendedName>
        <fullName evidence="4">Lipoprotein</fullName>
    </recommendedName>
</protein>
<reference evidence="2 3" key="1">
    <citation type="submission" date="2024-10" db="EMBL/GenBank/DDBJ databases">
        <authorList>
            <person name="Kim D."/>
        </authorList>
    </citation>
    <scope>NUCLEOTIDE SEQUENCE [LARGE SCALE GENOMIC DNA]</scope>
    <source>
        <strain evidence="2">Taebaek</strain>
    </source>
</reference>
<evidence type="ECO:0000256" key="1">
    <source>
        <dbReference type="SAM" id="MobiDB-lite"/>
    </source>
</evidence>
<keyword evidence="3" id="KW-1185">Reference proteome</keyword>
<organism evidence="2 3">
    <name type="scientific">Heterodera schachtii</name>
    <name type="common">Sugarbeet cyst nematode worm</name>
    <name type="synonym">Tylenchus schachtii</name>
    <dbReference type="NCBI Taxonomy" id="97005"/>
    <lineage>
        <taxon>Eukaryota</taxon>
        <taxon>Metazoa</taxon>
        <taxon>Ecdysozoa</taxon>
        <taxon>Nematoda</taxon>
        <taxon>Chromadorea</taxon>
        <taxon>Rhabditida</taxon>
        <taxon>Tylenchina</taxon>
        <taxon>Tylenchomorpha</taxon>
        <taxon>Tylenchoidea</taxon>
        <taxon>Heteroderidae</taxon>
        <taxon>Heteroderinae</taxon>
        <taxon>Heterodera</taxon>
    </lineage>
</organism>
<evidence type="ECO:0008006" key="4">
    <source>
        <dbReference type="Google" id="ProtNLM"/>
    </source>
</evidence>
<dbReference type="Proteomes" id="UP001620645">
    <property type="component" value="Unassembled WGS sequence"/>
</dbReference>
<dbReference type="EMBL" id="JBICCN010000148">
    <property type="protein sequence ID" value="KAL3089052.1"/>
    <property type="molecule type" value="Genomic_DNA"/>
</dbReference>
<accession>A0ABD2JEP6</accession>
<feature type="region of interest" description="Disordered" evidence="1">
    <location>
        <begin position="1"/>
        <end position="21"/>
    </location>
</feature>
<proteinExistence type="predicted"/>
<sequence>MPKKANEAEKEADLMPKKTDEAEKGWTNGVKEIANAIFEKSKNVLYPKKKIYFTFGTPFNATAFHGDKELKTYTELKADQKNGKFYVEVDMTDFDQFQNQPKAMIDFKNAKEGWIYGGATVQVLHKVAVLDFSEEVRKYFLNGSGQLFFRNESTGQQYLVDANGDYDIVHNE</sequence>
<name>A0ABD2JEP6_HETSC</name>